<organism evidence="1 2">
    <name type="scientific">Eikenella corrodens</name>
    <dbReference type="NCBI Taxonomy" id="539"/>
    <lineage>
        <taxon>Bacteria</taxon>
        <taxon>Pseudomonadati</taxon>
        <taxon>Pseudomonadota</taxon>
        <taxon>Betaproteobacteria</taxon>
        <taxon>Neisseriales</taxon>
        <taxon>Neisseriaceae</taxon>
        <taxon>Eikenella</taxon>
    </lineage>
</organism>
<name>A0A1A9RUG3_EIKCO</name>
<dbReference type="Proteomes" id="UP000078103">
    <property type="component" value="Unassembled WGS sequence"/>
</dbReference>
<proteinExistence type="predicted"/>
<dbReference type="AlphaFoldDB" id="A0A1A9RUG3"/>
<accession>A0A1A9RUG3</accession>
<sequence>MPMQSRESQTAHSLQHKTVAAAKIPLRPKHSVLMQQTVWQPPRYAEHQHDNYCNSSLVEFIKQAR</sequence>
<comment type="caution">
    <text evidence="1">The sequence shown here is derived from an EMBL/GenBank/DDBJ whole genome shotgun (WGS) entry which is preliminary data.</text>
</comment>
<dbReference type="EMBL" id="LXSH01000005">
    <property type="protein sequence ID" value="OAM25016.1"/>
    <property type="molecule type" value="Genomic_DNA"/>
</dbReference>
<evidence type="ECO:0000313" key="2">
    <source>
        <dbReference type="Proteomes" id="UP000078103"/>
    </source>
</evidence>
<evidence type="ECO:0000313" key="1">
    <source>
        <dbReference type="EMBL" id="OAM25016.1"/>
    </source>
</evidence>
<reference evidence="2" key="1">
    <citation type="submission" date="2016-05" db="EMBL/GenBank/DDBJ databases">
        <title>Draft genome of Corynebacterium afermentans subsp. afermentans LCDC 88199T.</title>
        <authorList>
            <person name="Bernier A.-M."/>
            <person name="Bernard K."/>
        </authorList>
    </citation>
    <scope>NUCLEOTIDE SEQUENCE [LARGE SCALE GENOMIC DNA]</scope>
    <source>
        <strain evidence="2">NML120819</strain>
    </source>
</reference>
<protein>
    <submittedName>
        <fullName evidence="1">Uncharacterized protein</fullName>
    </submittedName>
</protein>
<gene>
    <name evidence="1" type="ORF">A7P89_01025</name>
</gene>